<dbReference type="Gene3D" id="3.30.1140.32">
    <property type="entry name" value="Ribosomal protein S3, C-terminal domain"/>
    <property type="match status" value="1"/>
</dbReference>
<reference evidence="8" key="1">
    <citation type="submission" date="2011-05" db="EMBL/GenBank/DDBJ databases">
        <title>Complete sequence of chromosome of Methanothermococcus okinawensis IH1.</title>
        <authorList>
            <consortium name="US DOE Joint Genome Institute"/>
            <person name="Lucas S."/>
            <person name="Han J."/>
            <person name="Lapidus A."/>
            <person name="Cheng J.-F."/>
            <person name="Goodwin L."/>
            <person name="Pitluck S."/>
            <person name="Peters L."/>
            <person name="Mikhailova N."/>
            <person name="Held B."/>
            <person name="Han C."/>
            <person name="Tapia R."/>
            <person name="Land M."/>
            <person name="Hauser L."/>
            <person name="Kyrpides N."/>
            <person name="Ivanova N."/>
            <person name="Pagani I."/>
            <person name="Sieprawska-Lupa M."/>
            <person name="Takai K."/>
            <person name="Miyazaki J."/>
            <person name="Whitman W."/>
            <person name="Woyke T."/>
        </authorList>
    </citation>
    <scope>NUCLEOTIDE SEQUENCE</scope>
    <source>
        <strain evidence="8">IH1</strain>
    </source>
</reference>
<dbReference type="PROSITE" id="PS50823">
    <property type="entry name" value="KH_TYPE_2"/>
    <property type="match status" value="1"/>
</dbReference>
<dbReference type="InterPro" id="IPR027488">
    <property type="entry name" value="Ribosomal_uS3_arc"/>
</dbReference>
<evidence type="ECO:0000256" key="2">
    <source>
        <dbReference type="ARBA" id="ARBA00022730"/>
    </source>
</evidence>
<keyword evidence="5 6" id="KW-0687">Ribonucleoprotein</keyword>
<gene>
    <name evidence="6" type="primary">rps3</name>
    <name evidence="8" type="ordered locus">Metok_0771</name>
</gene>
<dbReference type="GO" id="GO:0022627">
    <property type="term" value="C:cytosolic small ribosomal subunit"/>
    <property type="evidence" value="ECO:0007669"/>
    <property type="project" value="UniProtKB-UniRule"/>
</dbReference>
<dbReference type="InterPro" id="IPR015946">
    <property type="entry name" value="KH_dom-like_a/b"/>
</dbReference>
<dbReference type="GeneID" id="10772916"/>
<dbReference type="Proteomes" id="UP000009296">
    <property type="component" value="Chromosome"/>
</dbReference>
<dbReference type="SMART" id="SM00322">
    <property type="entry name" value="KH"/>
    <property type="match status" value="1"/>
</dbReference>
<dbReference type="CDD" id="cd02411">
    <property type="entry name" value="KH-II_30S_S3_arch"/>
    <property type="match status" value="1"/>
</dbReference>
<dbReference type="NCBIfam" id="NF003219">
    <property type="entry name" value="PRK04191.1"/>
    <property type="match status" value="1"/>
</dbReference>
<evidence type="ECO:0000313" key="8">
    <source>
        <dbReference type="EMBL" id="AEH06748.1"/>
    </source>
</evidence>
<dbReference type="SUPFAM" id="SSF54814">
    <property type="entry name" value="Prokaryotic type KH domain (KH-domain type II)"/>
    <property type="match status" value="1"/>
</dbReference>
<keyword evidence="3 6" id="KW-0694">RNA-binding</keyword>
<dbReference type="EMBL" id="CP002792">
    <property type="protein sequence ID" value="AEH06748.1"/>
    <property type="molecule type" value="Genomic_DNA"/>
</dbReference>
<evidence type="ECO:0000256" key="3">
    <source>
        <dbReference type="ARBA" id="ARBA00022884"/>
    </source>
</evidence>
<comment type="similarity">
    <text evidence="1 6">Belongs to the universal ribosomal protein uS3 family.</text>
</comment>
<dbReference type="KEGG" id="mok:Metok_0771"/>
<dbReference type="InterPro" id="IPR001351">
    <property type="entry name" value="Ribosomal_uS3_C"/>
</dbReference>
<dbReference type="OrthoDB" id="9126at2157"/>
<protein>
    <recommendedName>
        <fullName evidence="6">Small ribosomal subunit protein uS3</fullName>
    </recommendedName>
</protein>
<keyword evidence="2 6" id="KW-0699">rRNA-binding</keyword>
<dbReference type="Pfam" id="PF07650">
    <property type="entry name" value="KH_2"/>
    <property type="match status" value="1"/>
</dbReference>
<dbReference type="InterPro" id="IPR036419">
    <property type="entry name" value="Ribosomal_S3_C_sf"/>
</dbReference>
<dbReference type="InterPro" id="IPR057258">
    <property type="entry name" value="Ribosomal_uS3"/>
</dbReference>
<dbReference type="Pfam" id="PF00189">
    <property type="entry name" value="Ribosomal_S3_C"/>
    <property type="match status" value="1"/>
</dbReference>
<dbReference type="RefSeq" id="WP_013866933.1">
    <property type="nucleotide sequence ID" value="NC_015636.1"/>
</dbReference>
<dbReference type="GO" id="GO:0003735">
    <property type="term" value="F:structural constituent of ribosome"/>
    <property type="evidence" value="ECO:0007669"/>
    <property type="project" value="UniProtKB-UniRule"/>
</dbReference>
<dbReference type="HAMAP" id="MF_01309_A">
    <property type="entry name" value="Ribosomal_uS3_A"/>
    <property type="match status" value="1"/>
</dbReference>
<comment type="function">
    <text evidence="6">Binds the lower part of the 30S subunit head.</text>
</comment>
<accession>F8AM63</accession>
<keyword evidence="4 6" id="KW-0689">Ribosomal protein</keyword>
<feature type="domain" description="KH type-2" evidence="7">
    <location>
        <begin position="16"/>
        <end position="85"/>
    </location>
</feature>
<dbReference type="InterPro" id="IPR004087">
    <property type="entry name" value="KH_dom"/>
</dbReference>
<dbReference type="HOGENOM" id="CLU_058591_1_1_2"/>
<dbReference type="Gene3D" id="3.30.300.20">
    <property type="match status" value="1"/>
</dbReference>
<dbReference type="NCBIfam" id="TIGR01008">
    <property type="entry name" value="uS3_euk_arch"/>
    <property type="match status" value="1"/>
</dbReference>
<evidence type="ECO:0000313" key="9">
    <source>
        <dbReference type="Proteomes" id="UP000009296"/>
    </source>
</evidence>
<comment type="subunit">
    <text evidence="6">Part of the 30S ribosomal subunit.</text>
</comment>
<dbReference type="InterPro" id="IPR009019">
    <property type="entry name" value="KH_sf_prok-type"/>
</dbReference>
<dbReference type="FunFam" id="3.30.300.20:FF:000001">
    <property type="entry name" value="30S ribosomal protein S3"/>
    <property type="match status" value="1"/>
</dbReference>
<dbReference type="eggNOG" id="arCOG04097">
    <property type="taxonomic scope" value="Archaea"/>
</dbReference>
<dbReference type="AlphaFoldDB" id="F8AM63"/>
<evidence type="ECO:0000256" key="4">
    <source>
        <dbReference type="ARBA" id="ARBA00022980"/>
    </source>
</evidence>
<dbReference type="InterPro" id="IPR005703">
    <property type="entry name" value="Ribosomal_uS3_euk/arc"/>
</dbReference>
<dbReference type="InterPro" id="IPR004044">
    <property type="entry name" value="KH_dom_type_2"/>
</dbReference>
<dbReference type="SUPFAM" id="SSF54821">
    <property type="entry name" value="Ribosomal protein S3 C-terminal domain"/>
    <property type="match status" value="1"/>
</dbReference>
<organism evidence="8 9">
    <name type="scientific">Methanothermococcus okinawensis (strain DSM 14208 / JCM 11175 / IH1)</name>
    <dbReference type="NCBI Taxonomy" id="647113"/>
    <lineage>
        <taxon>Archaea</taxon>
        <taxon>Methanobacteriati</taxon>
        <taxon>Methanobacteriota</taxon>
        <taxon>Methanomada group</taxon>
        <taxon>Methanococci</taxon>
        <taxon>Methanococcales</taxon>
        <taxon>Methanococcaceae</taxon>
        <taxon>Methanothermococcus</taxon>
    </lineage>
</organism>
<evidence type="ECO:0000256" key="1">
    <source>
        <dbReference type="ARBA" id="ARBA00010761"/>
    </source>
</evidence>
<evidence type="ECO:0000256" key="5">
    <source>
        <dbReference type="ARBA" id="ARBA00023274"/>
    </source>
</evidence>
<keyword evidence="9" id="KW-1185">Reference proteome</keyword>
<dbReference type="PANTHER" id="PTHR11760:SF32">
    <property type="entry name" value="SMALL RIBOSOMAL SUBUNIT PROTEIN US3"/>
    <property type="match status" value="1"/>
</dbReference>
<evidence type="ECO:0000256" key="6">
    <source>
        <dbReference type="HAMAP-Rule" id="MF_01309"/>
    </source>
</evidence>
<dbReference type="PANTHER" id="PTHR11760">
    <property type="entry name" value="30S/40S RIBOSOMAL PROTEIN S3"/>
    <property type="match status" value="1"/>
</dbReference>
<evidence type="ECO:0000259" key="7">
    <source>
        <dbReference type="PROSITE" id="PS50823"/>
    </source>
</evidence>
<sequence>MIERAFVKENVVETLVDEYLKNKLPRAGYSHMDIKKTPVGTRITVFAEKPGFVIGRKGRMVKELTETIANKYGVENPQIEVKQIQNPDLDPEVVAQKIASSLERGMHFRRVAHSAVRRVMGAGAKGIVIIISGKLTGERSRTEKFMEGYMKHCGEPSEVLVKKAHKLAKLKLGIIGVTVKIMPPEIVLPDEIVIRDGAGEVQEVAVNESAAVVGEVSEE</sequence>
<dbReference type="GO" id="GO:0019843">
    <property type="term" value="F:rRNA binding"/>
    <property type="evidence" value="ECO:0007669"/>
    <property type="project" value="UniProtKB-UniRule"/>
</dbReference>
<name>F8AM63_METOI</name>
<dbReference type="STRING" id="647113.Metok_0771"/>
<dbReference type="GO" id="GO:0006412">
    <property type="term" value="P:translation"/>
    <property type="evidence" value="ECO:0007669"/>
    <property type="project" value="UniProtKB-UniRule"/>
</dbReference>
<proteinExistence type="inferred from homology"/>